<dbReference type="GO" id="GO:0005886">
    <property type="term" value="C:plasma membrane"/>
    <property type="evidence" value="ECO:0007669"/>
    <property type="project" value="UniProtKB-SubCell"/>
</dbReference>
<dbReference type="RefSeq" id="WP_117330784.1">
    <property type="nucleotide sequence ID" value="NZ_QUWK01000009.1"/>
</dbReference>
<name>A0A372MGM1_9SPIR</name>
<evidence type="ECO:0000256" key="3">
    <source>
        <dbReference type="ARBA" id="ARBA00022475"/>
    </source>
</evidence>
<evidence type="ECO:0000256" key="4">
    <source>
        <dbReference type="ARBA" id="ARBA00022692"/>
    </source>
</evidence>
<dbReference type="Pfam" id="PF01899">
    <property type="entry name" value="MNHE"/>
    <property type="match status" value="1"/>
</dbReference>
<keyword evidence="5 7" id="KW-1133">Transmembrane helix</keyword>
<protein>
    <submittedName>
        <fullName evidence="8">Cation:proton antiporter</fullName>
    </submittedName>
</protein>
<reference evidence="9" key="1">
    <citation type="submission" date="2018-08" db="EMBL/GenBank/DDBJ databases">
        <authorList>
            <person name="Grouzdev D.S."/>
            <person name="Krutkina M.S."/>
        </authorList>
    </citation>
    <scope>NUCLEOTIDE SEQUENCE [LARGE SCALE GENOMIC DNA]</scope>
    <source>
        <strain evidence="9">4-11</strain>
    </source>
</reference>
<gene>
    <name evidence="8" type="ORF">DYP60_09615</name>
</gene>
<dbReference type="AlphaFoldDB" id="A0A372MGM1"/>
<comment type="caution">
    <text evidence="8">The sequence shown here is derived from an EMBL/GenBank/DDBJ whole genome shotgun (WGS) entry which is preliminary data.</text>
</comment>
<feature type="transmembrane region" description="Helical" evidence="7">
    <location>
        <begin position="32"/>
        <end position="53"/>
    </location>
</feature>
<sequence length="170" mass="19496">MNSRRVWAILRFVLTTLFLYFVWVLFTSDLGLFSLLFGLAASLLTASLTYHIFLPEHEANLRFFIPHLWALLRFLFLMVLSLYQSSFHVVKAIITGNTNPRIVHFRTHLRSDLARTVLADAITFTPGTMTLDLNDDHLTVHWLLCTTTHTKAAGEAVKTKLEHALGRTWL</sequence>
<keyword evidence="4 7" id="KW-0812">Transmembrane</keyword>
<feature type="transmembrane region" description="Helical" evidence="7">
    <location>
        <begin position="7"/>
        <end position="26"/>
    </location>
</feature>
<dbReference type="PANTHER" id="PTHR34584">
    <property type="entry name" value="NA(+)/H(+) ANTIPORTER SUBUNIT E1"/>
    <property type="match status" value="1"/>
</dbReference>
<keyword evidence="9" id="KW-1185">Reference proteome</keyword>
<reference evidence="8 9" key="2">
    <citation type="submission" date="2018-09" db="EMBL/GenBank/DDBJ databases">
        <title>Genome of Sphaerochaeta halotolerans strain 4-11.</title>
        <authorList>
            <person name="Nazina T.N."/>
            <person name="Sokolova D.S."/>
        </authorList>
    </citation>
    <scope>NUCLEOTIDE SEQUENCE [LARGE SCALE GENOMIC DNA]</scope>
    <source>
        <strain evidence="8 9">4-11</strain>
    </source>
</reference>
<feature type="transmembrane region" description="Helical" evidence="7">
    <location>
        <begin position="65"/>
        <end position="83"/>
    </location>
</feature>
<proteinExistence type="inferred from homology"/>
<evidence type="ECO:0000313" key="8">
    <source>
        <dbReference type="EMBL" id="RFU94446.1"/>
    </source>
</evidence>
<evidence type="ECO:0000256" key="6">
    <source>
        <dbReference type="ARBA" id="ARBA00023136"/>
    </source>
</evidence>
<organism evidence="8 9">
    <name type="scientific">Sphaerochaeta halotolerans</name>
    <dbReference type="NCBI Taxonomy" id="2293840"/>
    <lineage>
        <taxon>Bacteria</taxon>
        <taxon>Pseudomonadati</taxon>
        <taxon>Spirochaetota</taxon>
        <taxon>Spirochaetia</taxon>
        <taxon>Spirochaetales</taxon>
        <taxon>Sphaerochaetaceae</taxon>
        <taxon>Sphaerochaeta</taxon>
    </lineage>
</organism>
<evidence type="ECO:0000256" key="5">
    <source>
        <dbReference type="ARBA" id="ARBA00022989"/>
    </source>
</evidence>
<evidence type="ECO:0000256" key="7">
    <source>
        <dbReference type="SAM" id="Phobius"/>
    </source>
</evidence>
<evidence type="ECO:0000256" key="2">
    <source>
        <dbReference type="ARBA" id="ARBA00006228"/>
    </source>
</evidence>
<dbReference type="Proteomes" id="UP000264002">
    <property type="component" value="Unassembled WGS sequence"/>
</dbReference>
<keyword evidence="3" id="KW-1003">Cell membrane</keyword>
<dbReference type="GO" id="GO:0008324">
    <property type="term" value="F:monoatomic cation transmembrane transporter activity"/>
    <property type="evidence" value="ECO:0007669"/>
    <property type="project" value="InterPro"/>
</dbReference>
<dbReference type="EMBL" id="QUWK01000009">
    <property type="protein sequence ID" value="RFU94446.1"/>
    <property type="molecule type" value="Genomic_DNA"/>
</dbReference>
<dbReference type="PANTHER" id="PTHR34584:SF1">
    <property type="entry name" value="NA(+)_H(+) ANTIPORTER SUBUNIT E1"/>
    <property type="match status" value="1"/>
</dbReference>
<evidence type="ECO:0000256" key="1">
    <source>
        <dbReference type="ARBA" id="ARBA00004651"/>
    </source>
</evidence>
<keyword evidence="6 7" id="KW-0472">Membrane</keyword>
<comment type="subcellular location">
    <subcellularLocation>
        <location evidence="1">Cell membrane</location>
        <topology evidence="1">Multi-pass membrane protein</topology>
    </subcellularLocation>
</comment>
<dbReference type="PIRSF" id="PIRSF019239">
    <property type="entry name" value="MrpE"/>
    <property type="match status" value="1"/>
</dbReference>
<accession>A0A372MGM1</accession>
<evidence type="ECO:0000313" key="9">
    <source>
        <dbReference type="Proteomes" id="UP000264002"/>
    </source>
</evidence>
<dbReference type="InterPro" id="IPR002758">
    <property type="entry name" value="Cation_antiport_E"/>
</dbReference>
<comment type="similarity">
    <text evidence="2">Belongs to the CPA3 antiporters (TC 2.A.63) subunit E family.</text>
</comment>